<feature type="transmembrane region" description="Helical" evidence="1">
    <location>
        <begin position="12"/>
        <end position="37"/>
    </location>
</feature>
<evidence type="ECO:0000313" key="3">
    <source>
        <dbReference type="Proteomes" id="UP000031278"/>
    </source>
</evidence>
<proteinExistence type="predicted"/>
<dbReference type="AlphaFoldDB" id="A0A0B9FRW8"/>
<dbReference type="EMBL" id="JWLZ01000217">
    <property type="protein sequence ID" value="KHT58759.1"/>
    <property type="molecule type" value="Genomic_DNA"/>
</dbReference>
<keyword evidence="1" id="KW-1133">Transmembrane helix</keyword>
<sequence length="71" mass="8056">MSRTIFILQPSRFLKLQLVITNITILISFIILAIGLGTPMGTLGGLIFAIASIYRIILGMYKFYKYEKKDL</sequence>
<organism evidence="2 3">
    <name type="scientific">Photobacterium gaetbulicola</name>
    <dbReference type="NCBI Taxonomy" id="1295392"/>
    <lineage>
        <taxon>Bacteria</taxon>
        <taxon>Pseudomonadati</taxon>
        <taxon>Pseudomonadota</taxon>
        <taxon>Gammaproteobacteria</taxon>
        <taxon>Vibrionales</taxon>
        <taxon>Vibrionaceae</taxon>
        <taxon>Photobacterium</taxon>
    </lineage>
</organism>
<feature type="transmembrane region" description="Helical" evidence="1">
    <location>
        <begin position="43"/>
        <end position="64"/>
    </location>
</feature>
<protein>
    <submittedName>
        <fullName evidence="2">Uncharacterized protein</fullName>
    </submittedName>
</protein>
<evidence type="ECO:0000256" key="1">
    <source>
        <dbReference type="SAM" id="Phobius"/>
    </source>
</evidence>
<dbReference type="Proteomes" id="UP000031278">
    <property type="component" value="Unassembled WGS sequence"/>
</dbReference>
<comment type="caution">
    <text evidence="2">The sequence shown here is derived from an EMBL/GenBank/DDBJ whole genome shotgun (WGS) entry which is preliminary data.</text>
</comment>
<gene>
    <name evidence="2" type="ORF">RJ45_24920</name>
</gene>
<reference evidence="2 3" key="1">
    <citation type="submission" date="2014-12" db="EMBL/GenBank/DDBJ databases">
        <title>Genome sequencing of Photobacterium gaetbulicola AD005a.</title>
        <authorList>
            <person name="Adrian T.G.S."/>
            <person name="Chan K.G."/>
        </authorList>
    </citation>
    <scope>NUCLEOTIDE SEQUENCE [LARGE SCALE GENOMIC DNA]</scope>
    <source>
        <strain evidence="2 3">AD005a</strain>
    </source>
</reference>
<evidence type="ECO:0000313" key="2">
    <source>
        <dbReference type="EMBL" id="KHT58759.1"/>
    </source>
</evidence>
<keyword evidence="1" id="KW-0472">Membrane</keyword>
<name>A0A0B9FRW8_9GAMM</name>
<accession>A0A0B9FRW8</accession>
<keyword evidence="1" id="KW-0812">Transmembrane</keyword>